<comment type="caution">
    <text evidence="2">The sequence shown here is derived from an EMBL/GenBank/DDBJ whole genome shotgun (WGS) entry which is preliminary data.</text>
</comment>
<dbReference type="GeneID" id="64633645"/>
<dbReference type="RefSeq" id="XP_041196810.1">
    <property type="nucleotide sequence ID" value="XM_041339629.1"/>
</dbReference>
<name>A0A9P7JH70_9AGAM</name>
<dbReference type="Proteomes" id="UP000807769">
    <property type="component" value="Unassembled WGS sequence"/>
</dbReference>
<keyword evidence="1" id="KW-0812">Transmembrane</keyword>
<feature type="transmembrane region" description="Helical" evidence="1">
    <location>
        <begin position="78"/>
        <end position="96"/>
    </location>
</feature>
<organism evidence="2 3">
    <name type="scientific">Suillus subaureus</name>
    <dbReference type="NCBI Taxonomy" id="48587"/>
    <lineage>
        <taxon>Eukaryota</taxon>
        <taxon>Fungi</taxon>
        <taxon>Dikarya</taxon>
        <taxon>Basidiomycota</taxon>
        <taxon>Agaricomycotina</taxon>
        <taxon>Agaricomycetes</taxon>
        <taxon>Agaricomycetidae</taxon>
        <taxon>Boletales</taxon>
        <taxon>Suillineae</taxon>
        <taxon>Suillaceae</taxon>
        <taxon>Suillus</taxon>
    </lineage>
</organism>
<evidence type="ECO:0000256" key="1">
    <source>
        <dbReference type="SAM" id="Phobius"/>
    </source>
</evidence>
<dbReference type="EMBL" id="JABBWG010000006">
    <property type="protein sequence ID" value="KAG1822070.1"/>
    <property type="molecule type" value="Genomic_DNA"/>
</dbReference>
<sequence>MAIQQCLALFFLSIFFILPYVIVVLPSILGLQTYSYNLIFTLVALTVIILIGNLYYLSSLASQYFGALNHSLGCASQLVNWVIILTYLIAISLRQVEIPVFPMMVILVEGTRVPSLLADRGAWHILEQYLTTEMTYPQMEAAFASYLGNRYNADDWKEACDALFSGNDDNSLTLANLLALKARHVPQGASSTLIVITLWKDSAISVSASKAAVCLKAHTSKE</sequence>
<feature type="transmembrane region" description="Helical" evidence="1">
    <location>
        <begin position="7"/>
        <end position="28"/>
    </location>
</feature>
<feature type="transmembrane region" description="Helical" evidence="1">
    <location>
        <begin position="34"/>
        <end position="57"/>
    </location>
</feature>
<keyword evidence="3" id="KW-1185">Reference proteome</keyword>
<accession>A0A9P7JH70</accession>
<keyword evidence="1" id="KW-0472">Membrane</keyword>
<gene>
    <name evidence="2" type="ORF">BJ212DRAFT_1477899</name>
</gene>
<evidence type="ECO:0000313" key="2">
    <source>
        <dbReference type="EMBL" id="KAG1822070.1"/>
    </source>
</evidence>
<reference evidence="2" key="1">
    <citation type="journal article" date="2020" name="New Phytol.">
        <title>Comparative genomics reveals dynamic genome evolution in host specialist ectomycorrhizal fungi.</title>
        <authorList>
            <person name="Lofgren L.A."/>
            <person name="Nguyen N.H."/>
            <person name="Vilgalys R."/>
            <person name="Ruytinx J."/>
            <person name="Liao H.L."/>
            <person name="Branco S."/>
            <person name="Kuo A."/>
            <person name="LaButti K."/>
            <person name="Lipzen A."/>
            <person name="Andreopoulos W."/>
            <person name="Pangilinan J."/>
            <person name="Riley R."/>
            <person name="Hundley H."/>
            <person name="Na H."/>
            <person name="Barry K."/>
            <person name="Grigoriev I.V."/>
            <person name="Stajich J.E."/>
            <person name="Kennedy P.G."/>
        </authorList>
    </citation>
    <scope>NUCLEOTIDE SEQUENCE</scope>
    <source>
        <strain evidence="2">MN1</strain>
    </source>
</reference>
<keyword evidence="1" id="KW-1133">Transmembrane helix</keyword>
<evidence type="ECO:0000313" key="3">
    <source>
        <dbReference type="Proteomes" id="UP000807769"/>
    </source>
</evidence>
<dbReference type="OrthoDB" id="2691365at2759"/>
<dbReference type="AlphaFoldDB" id="A0A9P7JH70"/>
<protein>
    <submittedName>
        <fullName evidence="2">Uncharacterized protein</fullName>
    </submittedName>
</protein>
<proteinExistence type="predicted"/>